<comment type="caution">
    <text evidence="1">The sequence shown here is derived from an EMBL/GenBank/DDBJ whole genome shotgun (WGS) entry which is preliminary data.</text>
</comment>
<reference evidence="1 2" key="2">
    <citation type="journal article" date="2022" name="Mol. Ecol. Resour.">
        <title>The genomes of chicory, endive, great burdock and yacon provide insights into Asteraceae paleo-polyploidization history and plant inulin production.</title>
        <authorList>
            <person name="Fan W."/>
            <person name="Wang S."/>
            <person name="Wang H."/>
            <person name="Wang A."/>
            <person name="Jiang F."/>
            <person name="Liu H."/>
            <person name="Zhao H."/>
            <person name="Xu D."/>
            <person name="Zhang Y."/>
        </authorList>
    </citation>
    <scope>NUCLEOTIDE SEQUENCE [LARGE SCALE GENOMIC DNA]</scope>
    <source>
        <strain evidence="2">cv. Niubang</strain>
    </source>
</reference>
<dbReference type="Proteomes" id="UP001055879">
    <property type="component" value="Linkage Group LG12"/>
</dbReference>
<evidence type="ECO:0000313" key="1">
    <source>
        <dbReference type="EMBL" id="KAI3685018.1"/>
    </source>
</evidence>
<protein>
    <submittedName>
        <fullName evidence="1">Uncharacterized protein</fullName>
    </submittedName>
</protein>
<sequence length="143" mass="15928">MPNLDTAEPLRSCHLLAKTPSPSRLISISISISKSIDLHLQIVADVVSIIKKTLFEDMPIISQLIAANERVFWGGLFVTLGSTFFGGFLYTAVISKLLPPSDNAILFAIQNDRYYCLLVPLTLPVLVVAVYLYWLSMKMFKHA</sequence>
<accession>A0ACB8YHY2</accession>
<name>A0ACB8YHY2_ARCLA</name>
<evidence type="ECO:0000313" key="2">
    <source>
        <dbReference type="Proteomes" id="UP001055879"/>
    </source>
</evidence>
<keyword evidence="2" id="KW-1185">Reference proteome</keyword>
<gene>
    <name evidence="1" type="ORF">L6452_34249</name>
</gene>
<proteinExistence type="predicted"/>
<organism evidence="1 2">
    <name type="scientific">Arctium lappa</name>
    <name type="common">Greater burdock</name>
    <name type="synonym">Lappa major</name>
    <dbReference type="NCBI Taxonomy" id="4217"/>
    <lineage>
        <taxon>Eukaryota</taxon>
        <taxon>Viridiplantae</taxon>
        <taxon>Streptophyta</taxon>
        <taxon>Embryophyta</taxon>
        <taxon>Tracheophyta</taxon>
        <taxon>Spermatophyta</taxon>
        <taxon>Magnoliopsida</taxon>
        <taxon>eudicotyledons</taxon>
        <taxon>Gunneridae</taxon>
        <taxon>Pentapetalae</taxon>
        <taxon>asterids</taxon>
        <taxon>campanulids</taxon>
        <taxon>Asterales</taxon>
        <taxon>Asteraceae</taxon>
        <taxon>Carduoideae</taxon>
        <taxon>Cardueae</taxon>
        <taxon>Arctiinae</taxon>
        <taxon>Arctium</taxon>
    </lineage>
</organism>
<reference evidence="2" key="1">
    <citation type="journal article" date="2022" name="Mol. Ecol. Resour.">
        <title>The genomes of chicory, endive, great burdock and yacon provide insights into Asteraceae palaeo-polyploidization history and plant inulin production.</title>
        <authorList>
            <person name="Fan W."/>
            <person name="Wang S."/>
            <person name="Wang H."/>
            <person name="Wang A."/>
            <person name="Jiang F."/>
            <person name="Liu H."/>
            <person name="Zhao H."/>
            <person name="Xu D."/>
            <person name="Zhang Y."/>
        </authorList>
    </citation>
    <scope>NUCLEOTIDE SEQUENCE [LARGE SCALE GENOMIC DNA]</scope>
    <source>
        <strain evidence="2">cv. Niubang</strain>
    </source>
</reference>
<dbReference type="EMBL" id="CM042058">
    <property type="protein sequence ID" value="KAI3685018.1"/>
    <property type="molecule type" value="Genomic_DNA"/>
</dbReference>